<dbReference type="SUPFAM" id="SSF53955">
    <property type="entry name" value="Lysozyme-like"/>
    <property type="match status" value="1"/>
</dbReference>
<keyword evidence="3" id="KW-0456">Lyase</keyword>
<protein>
    <submittedName>
        <fullName evidence="3">Lytic transglycosylase domain-containing protein</fullName>
        <ecNumber evidence="3">4.2.2.n1</ecNumber>
    </submittedName>
</protein>
<sequence length="230" mass="25782">MSLVYIEKIPSSLRTAFENTVRAICDDLGIANPDWLMIVMWAESRLNPQAKNPSSTATGLIQFLEATARSIGTTTAALAKMNHVQQLPYVKAYLQQAIKSRGVPKDAYQLYFLVHFPSAFGKSDTTVLYRAGSSAYSANPLDYNKDSVVTVAEVKIFLQKACPVGYDINNLEKKGSLSSQTGKLLLWVLGISFFALTGYFMYKPDSWESFKEWIKDFIKHSIRGVRHEFS</sequence>
<evidence type="ECO:0000313" key="3">
    <source>
        <dbReference type="EMBL" id="MDI9857992.1"/>
    </source>
</evidence>
<name>A0ABT6Y347_9BACT</name>
<reference evidence="3 4" key="1">
    <citation type="submission" date="2023-05" db="EMBL/GenBank/DDBJ databases">
        <title>Novel species of genus Flectobacillus isolated from stream in China.</title>
        <authorList>
            <person name="Lu H."/>
        </authorList>
    </citation>
    <scope>NUCLEOTIDE SEQUENCE [LARGE SCALE GENOMIC DNA]</scope>
    <source>
        <strain evidence="3 4">KCTC 42575</strain>
    </source>
</reference>
<evidence type="ECO:0000313" key="4">
    <source>
        <dbReference type="Proteomes" id="UP001236507"/>
    </source>
</evidence>
<evidence type="ECO:0000259" key="2">
    <source>
        <dbReference type="Pfam" id="PF01464"/>
    </source>
</evidence>
<dbReference type="EMBL" id="JASHIF010000002">
    <property type="protein sequence ID" value="MDI9857992.1"/>
    <property type="molecule type" value="Genomic_DNA"/>
</dbReference>
<accession>A0ABT6Y347</accession>
<comment type="caution">
    <text evidence="3">The sequence shown here is derived from an EMBL/GenBank/DDBJ whole genome shotgun (WGS) entry which is preliminary data.</text>
</comment>
<feature type="domain" description="Transglycosylase SLT" evidence="2">
    <location>
        <begin position="32"/>
        <end position="74"/>
    </location>
</feature>
<gene>
    <name evidence="3" type="ORF">QM524_02110</name>
</gene>
<keyword evidence="4" id="KW-1185">Reference proteome</keyword>
<dbReference type="Pfam" id="PF01464">
    <property type="entry name" value="SLT"/>
    <property type="match status" value="1"/>
</dbReference>
<feature type="transmembrane region" description="Helical" evidence="1">
    <location>
        <begin position="184"/>
        <end position="202"/>
    </location>
</feature>
<dbReference type="EC" id="4.2.2.n1" evidence="3"/>
<dbReference type="GO" id="GO:0016829">
    <property type="term" value="F:lyase activity"/>
    <property type="evidence" value="ECO:0007669"/>
    <property type="project" value="UniProtKB-KW"/>
</dbReference>
<evidence type="ECO:0000256" key="1">
    <source>
        <dbReference type="SAM" id="Phobius"/>
    </source>
</evidence>
<keyword evidence="1" id="KW-1133">Transmembrane helix</keyword>
<dbReference type="Proteomes" id="UP001236507">
    <property type="component" value="Unassembled WGS sequence"/>
</dbReference>
<keyword evidence="1" id="KW-0472">Membrane</keyword>
<dbReference type="InterPro" id="IPR023346">
    <property type="entry name" value="Lysozyme-like_dom_sf"/>
</dbReference>
<dbReference type="InterPro" id="IPR008258">
    <property type="entry name" value="Transglycosylase_SLT_dom_1"/>
</dbReference>
<dbReference type="CDD" id="cd00254">
    <property type="entry name" value="LT-like"/>
    <property type="match status" value="1"/>
</dbReference>
<proteinExistence type="predicted"/>
<dbReference type="RefSeq" id="WP_283343265.1">
    <property type="nucleotide sequence ID" value="NZ_JASHIF010000002.1"/>
</dbReference>
<dbReference type="Gene3D" id="1.10.530.10">
    <property type="match status" value="1"/>
</dbReference>
<keyword evidence="1" id="KW-0812">Transmembrane</keyword>
<organism evidence="3 4">
    <name type="scientific">Flectobacillus roseus</name>
    <dbReference type="NCBI Taxonomy" id="502259"/>
    <lineage>
        <taxon>Bacteria</taxon>
        <taxon>Pseudomonadati</taxon>
        <taxon>Bacteroidota</taxon>
        <taxon>Cytophagia</taxon>
        <taxon>Cytophagales</taxon>
        <taxon>Flectobacillaceae</taxon>
        <taxon>Flectobacillus</taxon>
    </lineage>
</organism>